<name>A0ABV7E8M8_9SPHN</name>
<dbReference type="Proteomes" id="UP001595456">
    <property type="component" value="Unassembled WGS sequence"/>
</dbReference>
<gene>
    <name evidence="1" type="ORF">ACFODU_11140</name>
</gene>
<reference evidence="2" key="1">
    <citation type="journal article" date="2019" name="Int. J. Syst. Evol. Microbiol.">
        <title>The Global Catalogue of Microorganisms (GCM) 10K type strain sequencing project: providing services to taxonomists for standard genome sequencing and annotation.</title>
        <authorList>
            <consortium name="The Broad Institute Genomics Platform"/>
            <consortium name="The Broad Institute Genome Sequencing Center for Infectious Disease"/>
            <person name="Wu L."/>
            <person name="Ma J."/>
        </authorList>
    </citation>
    <scope>NUCLEOTIDE SEQUENCE [LARGE SCALE GENOMIC DNA]</scope>
    <source>
        <strain evidence="2">KCTC 52607</strain>
    </source>
</reference>
<keyword evidence="2" id="KW-1185">Reference proteome</keyword>
<protein>
    <submittedName>
        <fullName evidence="1">Uncharacterized protein</fullName>
    </submittedName>
</protein>
<dbReference type="RefSeq" id="WP_336926920.1">
    <property type="nucleotide sequence ID" value="NZ_JBANRO010000010.1"/>
</dbReference>
<proteinExistence type="predicted"/>
<sequence length="78" mass="8559">MAAAMAANRRSFILVSPNLSEGCLAQRKALRDNYAIATSNPQAEIDRANRRTIFGGQRNVGHVYFHQALDLPTMGSLI</sequence>
<evidence type="ECO:0000313" key="1">
    <source>
        <dbReference type="EMBL" id="MFC3098346.1"/>
    </source>
</evidence>
<accession>A0ABV7E8M8</accession>
<organism evidence="1 2">
    <name type="scientific">Alteraurantiacibacter palmitatis</name>
    <dbReference type="NCBI Taxonomy" id="2054628"/>
    <lineage>
        <taxon>Bacteria</taxon>
        <taxon>Pseudomonadati</taxon>
        <taxon>Pseudomonadota</taxon>
        <taxon>Alphaproteobacteria</taxon>
        <taxon>Sphingomonadales</taxon>
        <taxon>Erythrobacteraceae</taxon>
        <taxon>Alteraurantiacibacter</taxon>
    </lineage>
</organism>
<dbReference type="EMBL" id="JBHRST010000018">
    <property type="protein sequence ID" value="MFC3098346.1"/>
    <property type="molecule type" value="Genomic_DNA"/>
</dbReference>
<comment type="caution">
    <text evidence="1">The sequence shown here is derived from an EMBL/GenBank/DDBJ whole genome shotgun (WGS) entry which is preliminary data.</text>
</comment>
<evidence type="ECO:0000313" key="2">
    <source>
        <dbReference type="Proteomes" id="UP001595456"/>
    </source>
</evidence>